<dbReference type="GO" id="GO:0008173">
    <property type="term" value="F:RNA methyltransferase activity"/>
    <property type="evidence" value="ECO:0007669"/>
    <property type="project" value="InterPro"/>
</dbReference>
<dbReference type="Gene3D" id="3.40.1280.10">
    <property type="match status" value="1"/>
</dbReference>
<comment type="similarity">
    <text evidence="1">Belongs to the class IV-like SAM-binding methyltransferase superfamily. RNA methyltransferase TrmH family.</text>
</comment>
<evidence type="ECO:0000256" key="2">
    <source>
        <dbReference type="ARBA" id="ARBA00022603"/>
    </source>
</evidence>
<dbReference type="SUPFAM" id="SSF75217">
    <property type="entry name" value="alpha/beta knot"/>
    <property type="match status" value="1"/>
</dbReference>
<comment type="caution">
    <text evidence="5">The sequence shown here is derived from an EMBL/GenBank/DDBJ whole genome shotgun (WGS) entry which is preliminary data.</text>
</comment>
<dbReference type="GO" id="GO:0005737">
    <property type="term" value="C:cytoplasm"/>
    <property type="evidence" value="ECO:0007669"/>
    <property type="project" value="UniProtKB-ARBA"/>
</dbReference>
<feature type="domain" description="RNA 2-O ribose methyltransferase substrate binding" evidence="4">
    <location>
        <begin position="35"/>
        <end position="107"/>
    </location>
</feature>
<dbReference type="InterPro" id="IPR001537">
    <property type="entry name" value="SpoU_MeTrfase"/>
</dbReference>
<dbReference type="EMBL" id="WBSL01000001">
    <property type="protein sequence ID" value="MPY65722.1"/>
    <property type="molecule type" value="Genomic_DNA"/>
</dbReference>
<organism evidence="5 6">
    <name type="scientific">Deinococcus terrestris</name>
    <dbReference type="NCBI Taxonomy" id="2651870"/>
    <lineage>
        <taxon>Bacteria</taxon>
        <taxon>Thermotogati</taxon>
        <taxon>Deinococcota</taxon>
        <taxon>Deinococci</taxon>
        <taxon>Deinococcales</taxon>
        <taxon>Deinococcaceae</taxon>
        <taxon>Deinococcus</taxon>
    </lineage>
</organism>
<dbReference type="AlphaFoldDB" id="A0A7X1NTT2"/>
<keyword evidence="2 5" id="KW-0489">Methyltransferase</keyword>
<name>A0A7X1NTT2_9DEIO</name>
<dbReference type="GO" id="GO:0032259">
    <property type="term" value="P:methylation"/>
    <property type="evidence" value="ECO:0007669"/>
    <property type="project" value="UniProtKB-KW"/>
</dbReference>
<evidence type="ECO:0000313" key="6">
    <source>
        <dbReference type="Proteomes" id="UP000484842"/>
    </source>
</evidence>
<dbReference type="InterPro" id="IPR053888">
    <property type="entry name" value="MRM3-like_sub_bind"/>
</dbReference>
<evidence type="ECO:0000256" key="1">
    <source>
        <dbReference type="ARBA" id="ARBA00007228"/>
    </source>
</evidence>
<dbReference type="GO" id="GO:0006396">
    <property type="term" value="P:RNA processing"/>
    <property type="evidence" value="ECO:0007669"/>
    <property type="project" value="InterPro"/>
</dbReference>
<dbReference type="PANTHER" id="PTHR43191">
    <property type="entry name" value="RRNA METHYLTRANSFERASE 3"/>
    <property type="match status" value="1"/>
</dbReference>
<dbReference type="InterPro" id="IPR051259">
    <property type="entry name" value="rRNA_Methyltransferase"/>
</dbReference>
<dbReference type="InterPro" id="IPR029064">
    <property type="entry name" value="Ribosomal_eL30-like_sf"/>
</dbReference>
<gene>
    <name evidence="5" type="ORF">F8S09_03295</name>
</gene>
<evidence type="ECO:0000313" key="5">
    <source>
        <dbReference type="EMBL" id="MPY65722.1"/>
    </source>
</evidence>
<dbReference type="SUPFAM" id="SSF55315">
    <property type="entry name" value="L30e-like"/>
    <property type="match status" value="1"/>
</dbReference>
<accession>A0A7X1NTT2</accession>
<dbReference type="Gene3D" id="3.30.1330.30">
    <property type="match status" value="1"/>
</dbReference>
<protein>
    <submittedName>
        <fullName evidence="5">RNA methyltransferase</fullName>
    </submittedName>
</protein>
<dbReference type="SMART" id="SM00967">
    <property type="entry name" value="SpoU_sub_bind"/>
    <property type="match status" value="1"/>
</dbReference>
<dbReference type="InterPro" id="IPR029028">
    <property type="entry name" value="Alpha/beta_knot_MTases"/>
</dbReference>
<evidence type="ECO:0000256" key="3">
    <source>
        <dbReference type="ARBA" id="ARBA00022679"/>
    </source>
</evidence>
<dbReference type="Pfam" id="PF00588">
    <property type="entry name" value="SpoU_methylase"/>
    <property type="match status" value="1"/>
</dbReference>
<proteinExistence type="inferred from homology"/>
<sequence length="264" mass="28190">MPLPAPAITSLQNPHVKRLVRLRSRRDRDREGVILIEGARELARAAATGLELQTLYICPALYSPEAQEVAPTLPGPRLELSREAFEKVSGRENPDGLIAVASRPERPLPDPGPDTLLLVLHSLEKPGNLGAILRTADAVGVGGVLVLGGTDLYSPGVIRASQGSVFTVPVTALPETEAQAYLAKHAFTRVACTPDAPRDYWDAPLTGRVALVLGAEHAGLPPEWRTSDLPVRIPMHGEADSLNVATAAALVLYEALRQRRSALG</sequence>
<reference evidence="5 6" key="1">
    <citation type="submission" date="2019-10" db="EMBL/GenBank/DDBJ databases">
        <title>Deinococcus sp. isolated from soil.</title>
        <authorList>
            <person name="Li Y."/>
            <person name="Wang J."/>
        </authorList>
    </citation>
    <scope>NUCLEOTIDE SEQUENCE [LARGE SCALE GENOMIC DNA]</scope>
    <source>
        <strain evidence="5 6">SDU3-2</strain>
    </source>
</reference>
<dbReference type="InterPro" id="IPR029026">
    <property type="entry name" value="tRNA_m1G_MTases_N"/>
</dbReference>
<dbReference type="GO" id="GO:0003723">
    <property type="term" value="F:RNA binding"/>
    <property type="evidence" value="ECO:0007669"/>
    <property type="project" value="InterPro"/>
</dbReference>
<dbReference type="InterPro" id="IPR013123">
    <property type="entry name" value="SpoU_subst-bd"/>
</dbReference>
<dbReference type="Proteomes" id="UP000484842">
    <property type="component" value="Unassembled WGS sequence"/>
</dbReference>
<dbReference type="Pfam" id="PF22435">
    <property type="entry name" value="MRM3-like_sub_bind"/>
    <property type="match status" value="1"/>
</dbReference>
<dbReference type="RefSeq" id="WP_152868885.1">
    <property type="nucleotide sequence ID" value="NZ_WBSL01000001.1"/>
</dbReference>
<evidence type="ECO:0000259" key="4">
    <source>
        <dbReference type="SMART" id="SM00967"/>
    </source>
</evidence>
<dbReference type="PANTHER" id="PTHR43191:SF2">
    <property type="entry name" value="RRNA METHYLTRANSFERASE 3, MITOCHONDRIAL"/>
    <property type="match status" value="1"/>
</dbReference>
<keyword evidence="3 5" id="KW-0808">Transferase</keyword>
<keyword evidence="6" id="KW-1185">Reference proteome</keyword>